<organism evidence="1 2">
    <name type="scientific">Cysteiniphilum litorale</name>
    <dbReference type="NCBI Taxonomy" id="2056700"/>
    <lineage>
        <taxon>Bacteria</taxon>
        <taxon>Pseudomonadati</taxon>
        <taxon>Pseudomonadota</taxon>
        <taxon>Gammaproteobacteria</taxon>
        <taxon>Thiotrichales</taxon>
        <taxon>Fastidiosibacteraceae</taxon>
        <taxon>Cysteiniphilum</taxon>
    </lineage>
</organism>
<evidence type="ECO:0000313" key="1">
    <source>
        <dbReference type="EMBL" id="GGF91747.1"/>
    </source>
</evidence>
<dbReference type="Proteomes" id="UP000636949">
    <property type="component" value="Unassembled WGS sequence"/>
</dbReference>
<dbReference type="AlphaFoldDB" id="A0A8J2Z2P6"/>
<protein>
    <submittedName>
        <fullName evidence="1">Uncharacterized protein</fullName>
    </submittedName>
</protein>
<reference evidence="1" key="1">
    <citation type="journal article" date="2014" name="Int. J. Syst. Evol. Microbiol.">
        <title>Complete genome sequence of Corynebacterium casei LMG S-19264T (=DSM 44701T), isolated from a smear-ripened cheese.</title>
        <authorList>
            <consortium name="US DOE Joint Genome Institute (JGI-PGF)"/>
            <person name="Walter F."/>
            <person name="Albersmeier A."/>
            <person name="Kalinowski J."/>
            <person name="Ruckert C."/>
        </authorList>
    </citation>
    <scope>NUCLEOTIDE SEQUENCE</scope>
    <source>
        <strain evidence="1">CGMCC 1.15758</strain>
    </source>
</reference>
<proteinExistence type="predicted"/>
<reference evidence="1" key="2">
    <citation type="submission" date="2020-09" db="EMBL/GenBank/DDBJ databases">
        <authorList>
            <person name="Sun Q."/>
            <person name="Zhou Y."/>
        </authorList>
    </citation>
    <scope>NUCLEOTIDE SEQUENCE</scope>
    <source>
        <strain evidence="1">CGMCC 1.15758</strain>
    </source>
</reference>
<accession>A0A8J2Z2P6</accession>
<dbReference type="OrthoDB" id="5625401at2"/>
<dbReference type="RefSeq" id="WP_117001703.1">
    <property type="nucleotide sequence ID" value="NZ_BMJS01000004.1"/>
</dbReference>
<comment type="caution">
    <text evidence="1">The sequence shown here is derived from an EMBL/GenBank/DDBJ whole genome shotgun (WGS) entry which is preliminary data.</text>
</comment>
<evidence type="ECO:0000313" key="2">
    <source>
        <dbReference type="Proteomes" id="UP000636949"/>
    </source>
</evidence>
<name>A0A8J2Z2P6_9GAMM</name>
<keyword evidence="2" id="KW-1185">Reference proteome</keyword>
<sequence length="90" mass="10630">MKINKKQTKRKKSGKVKAWECHLRCEFTKPNDSNKYYERCAIKIGISDLAKAKETMCLHEAVVEWIEEVKTKNAYKKDIVLKVDSWRALR</sequence>
<dbReference type="EMBL" id="BMJS01000004">
    <property type="protein sequence ID" value="GGF91747.1"/>
    <property type="molecule type" value="Genomic_DNA"/>
</dbReference>
<gene>
    <name evidence="1" type="ORF">GCM10010995_06190</name>
</gene>